<reference evidence="3" key="2">
    <citation type="submission" date="2014-07" db="EMBL/GenBank/DDBJ databases">
        <authorList>
            <person name="Hull J."/>
        </authorList>
    </citation>
    <scope>NUCLEOTIDE SEQUENCE</scope>
</reference>
<dbReference type="PANTHER" id="PTHR21184">
    <property type="entry name" value="MENORIN (DENDRITIC BRANCHING PROTEIN)"/>
    <property type="match status" value="1"/>
</dbReference>
<name>A0A0A9X6I1_LYGHE</name>
<protein>
    <recommendedName>
        <fullName evidence="2">Menorin-like domain-containing protein</fullName>
    </recommendedName>
</protein>
<evidence type="ECO:0000256" key="1">
    <source>
        <dbReference type="ARBA" id="ARBA00044953"/>
    </source>
</evidence>
<dbReference type="EMBL" id="GBRD01000668">
    <property type="protein sequence ID" value="JAG65153.1"/>
    <property type="molecule type" value="Transcribed_RNA"/>
</dbReference>
<comment type="similarity">
    <text evidence="1">Belongs to the menorin family.</text>
</comment>
<feature type="domain" description="Menorin-like" evidence="2">
    <location>
        <begin position="12"/>
        <end position="252"/>
    </location>
</feature>
<evidence type="ECO:0000259" key="2">
    <source>
        <dbReference type="Pfam" id="PF10223"/>
    </source>
</evidence>
<evidence type="ECO:0000313" key="4">
    <source>
        <dbReference type="EMBL" id="JAG65153.1"/>
    </source>
</evidence>
<dbReference type="AlphaFoldDB" id="A0A0A9X6I1"/>
<accession>A0A0A9X6I1</accession>
<dbReference type="EMBL" id="GBHO01029176">
    <property type="protein sequence ID" value="JAG14428.1"/>
    <property type="molecule type" value="Transcribed_RNA"/>
</dbReference>
<reference evidence="4" key="3">
    <citation type="submission" date="2014-09" db="EMBL/GenBank/DDBJ databases">
        <authorList>
            <person name="Magalhaes I.L.F."/>
            <person name="Oliveira U."/>
            <person name="Santos F.R."/>
            <person name="Vidigal T.H.D.A."/>
            <person name="Brescovit A.D."/>
            <person name="Santos A.J."/>
        </authorList>
    </citation>
    <scope>NUCLEOTIDE SEQUENCE</scope>
</reference>
<proteinExistence type="inferred from homology"/>
<reference evidence="3" key="1">
    <citation type="journal article" date="2014" name="PLoS ONE">
        <title>Transcriptome-Based Identification of ABC Transporters in the Western Tarnished Plant Bug Lygus hesperus.</title>
        <authorList>
            <person name="Hull J.J."/>
            <person name="Chaney K."/>
            <person name="Geib S.M."/>
            <person name="Fabrick J.A."/>
            <person name="Brent C.S."/>
            <person name="Walsh D."/>
            <person name="Lavine L.C."/>
        </authorList>
    </citation>
    <scope>NUCLEOTIDE SEQUENCE</scope>
</reference>
<dbReference type="Pfam" id="PF10223">
    <property type="entry name" value="Menorin_N"/>
    <property type="match status" value="1"/>
</dbReference>
<feature type="non-terminal residue" evidence="3">
    <location>
        <position position="252"/>
    </location>
</feature>
<dbReference type="InterPro" id="IPR019356">
    <property type="entry name" value="Menorin_dom"/>
</dbReference>
<organism evidence="3">
    <name type="scientific">Lygus hesperus</name>
    <name type="common">Western plant bug</name>
    <dbReference type="NCBI Taxonomy" id="30085"/>
    <lineage>
        <taxon>Eukaryota</taxon>
        <taxon>Metazoa</taxon>
        <taxon>Ecdysozoa</taxon>
        <taxon>Arthropoda</taxon>
        <taxon>Hexapoda</taxon>
        <taxon>Insecta</taxon>
        <taxon>Pterygota</taxon>
        <taxon>Neoptera</taxon>
        <taxon>Paraneoptera</taxon>
        <taxon>Hemiptera</taxon>
        <taxon>Heteroptera</taxon>
        <taxon>Panheteroptera</taxon>
        <taxon>Cimicomorpha</taxon>
        <taxon>Miridae</taxon>
        <taxon>Mirini</taxon>
        <taxon>Lygus</taxon>
    </lineage>
</organism>
<dbReference type="PANTHER" id="PTHR21184:SF6">
    <property type="entry name" value="CONSERVED PLASMA MEMBRANE PROTEIN"/>
    <property type="match status" value="1"/>
</dbReference>
<evidence type="ECO:0000313" key="3">
    <source>
        <dbReference type="EMBL" id="JAG14428.1"/>
    </source>
</evidence>
<dbReference type="GO" id="GO:0005615">
    <property type="term" value="C:extracellular space"/>
    <property type="evidence" value="ECO:0007669"/>
    <property type="project" value="TreeGrafter"/>
</dbReference>
<gene>
    <name evidence="3" type="ORF">CM83_100486</name>
</gene>
<sequence>MLGVKPYHFEGDVTKVVWARCLAKDQVIKAIYEARICMIIVEIIMGHKKDVHDKMTPVIAHPHGSVPDWDVEEFLRMFVPVIEDTVTPKGIKMDFKCKDALLGSLPTLRMIFSTRKKQFPLWLHCDIFPGPGARQGPTPVDPTSFISEVAKFPEVVISLGWTTSATTDETGYTSEDIDAMLDFLNHQKLAQPVTVMIRATLIAPPSSFDGVVRLMHGAKTHTSLSVWSYPTDHPDAKVIKRLLKEIGHRKVY</sequence>